<dbReference type="GeneID" id="93070790"/>
<dbReference type="Proteomes" id="UP000254424">
    <property type="component" value="Unassembled WGS sequence"/>
</dbReference>
<dbReference type="RefSeq" id="WP_004290005.1">
    <property type="nucleotide sequence ID" value="NZ_CABKNQ010000019.1"/>
</dbReference>
<evidence type="ECO:0000313" key="2">
    <source>
        <dbReference type="Proteomes" id="UP000254424"/>
    </source>
</evidence>
<protein>
    <submittedName>
        <fullName evidence="1">Uncharacterized protein</fullName>
    </submittedName>
</protein>
<gene>
    <name evidence="1" type="ORF">NCTC11155_00856</name>
</gene>
<evidence type="ECO:0000313" key="1">
    <source>
        <dbReference type="EMBL" id="SUV28898.1"/>
    </source>
</evidence>
<reference evidence="1 2" key="1">
    <citation type="submission" date="2018-06" db="EMBL/GenBank/DDBJ databases">
        <authorList>
            <consortium name="Pathogen Informatics"/>
            <person name="Doyle S."/>
        </authorList>
    </citation>
    <scope>NUCLEOTIDE SEQUENCE [LARGE SCALE GENOMIC DNA]</scope>
    <source>
        <strain evidence="1 2">NCTC11155</strain>
    </source>
</reference>
<sequence length="66" mass="7739">MDKIKPYKEQKEVLQVAGESIAEYVSISLEQHFVSTYVREDISLGFEQFSRGEYLDAWDFVNSLHH</sequence>
<dbReference type="AlphaFoldDB" id="A0A380YLY5"/>
<organism evidence="1 2">
    <name type="scientific">Bacteroides eggerthii</name>
    <dbReference type="NCBI Taxonomy" id="28111"/>
    <lineage>
        <taxon>Bacteria</taxon>
        <taxon>Pseudomonadati</taxon>
        <taxon>Bacteroidota</taxon>
        <taxon>Bacteroidia</taxon>
        <taxon>Bacteroidales</taxon>
        <taxon>Bacteroidaceae</taxon>
        <taxon>Bacteroides</taxon>
    </lineage>
</organism>
<proteinExistence type="predicted"/>
<dbReference type="STRING" id="483216.BACEGG_01714"/>
<dbReference type="EMBL" id="UFSX01000001">
    <property type="protein sequence ID" value="SUV28898.1"/>
    <property type="molecule type" value="Genomic_DNA"/>
</dbReference>
<accession>A0A380YLY5</accession>
<name>A0A380YLY5_9BACE</name>